<dbReference type="Proteomes" id="UP001605036">
    <property type="component" value="Unassembled WGS sequence"/>
</dbReference>
<dbReference type="PANTHER" id="PTHR34368:SF1">
    <property type="entry name" value="OS01G0962200 PROTEIN"/>
    <property type="match status" value="1"/>
</dbReference>
<keyword evidence="1" id="KW-0472">Membrane</keyword>
<comment type="caution">
    <text evidence="2">The sequence shown here is derived from an EMBL/GenBank/DDBJ whole genome shotgun (WGS) entry which is preliminary data.</text>
</comment>
<keyword evidence="1" id="KW-0812">Transmembrane</keyword>
<keyword evidence="3" id="KW-1185">Reference proteome</keyword>
<dbReference type="AlphaFoldDB" id="A0ABD1Y5H5"/>
<evidence type="ECO:0000313" key="3">
    <source>
        <dbReference type="Proteomes" id="UP001605036"/>
    </source>
</evidence>
<feature type="transmembrane region" description="Helical" evidence="1">
    <location>
        <begin position="218"/>
        <end position="236"/>
    </location>
</feature>
<proteinExistence type="predicted"/>
<evidence type="ECO:0000313" key="2">
    <source>
        <dbReference type="EMBL" id="KAL2621955.1"/>
    </source>
</evidence>
<reference evidence="2 3" key="1">
    <citation type="submission" date="2024-09" db="EMBL/GenBank/DDBJ databases">
        <title>Chromosome-scale assembly of Riccia fluitans.</title>
        <authorList>
            <person name="Paukszto L."/>
            <person name="Sawicki J."/>
            <person name="Karawczyk K."/>
            <person name="Piernik-Szablinska J."/>
            <person name="Szczecinska M."/>
            <person name="Mazdziarz M."/>
        </authorList>
    </citation>
    <scope>NUCLEOTIDE SEQUENCE [LARGE SCALE GENOMIC DNA]</scope>
    <source>
        <strain evidence="2">Rf_01</strain>
        <tissue evidence="2">Aerial parts of the thallus</tissue>
    </source>
</reference>
<dbReference type="EMBL" id="JBHFFA010000006">
    <property type="protein sequence ID" value="KAL2621955.1"/>
    <property type="molecule type" value="Genomic_DNA"/>
</dbReference>
<feature type="transmembrane region" description="Helical" evidence="1">
    <location>
        <begin position="193"/>
        <end position="211"/>
    </location>
</feature>
<keyword evidence="1" id="KW-1133">Transmembrane helix</keyword>
<feature type="transmembrane region" description="Helical" evidence="1">
    <location>
        <begin position="84"/>
        <end position="105"/>
    </location>
</feature>
<gene>
    <name evidence="2" type="ORF">R1flu_002160</name>
</gene>
<protein>
    <recommendedName>
        <fullName evidence="4">Ceramidase</fullName>
    </recommendedName>
</protein>
<feature type="transmembrane region" description="Helical" evidence="1">
    <location>
        <begin position="125"/>
        <end position="147"/>
    </location>
</feature>
<accession>A0ABD1Y5H5</accession>
<feature type="transmembrane region" description="Helical" evidence="1">
    <location>
        <begin position="159"/>
        <end position="181"/>
    </location>
</feature>
<sequence>MANFSPLQERLQTRSAFETTLAASARMTCSYLGAPDSEEKFCKVQWWRRFWDLLRRHGYWLLSCRDSFYSTSRIMPISSRDQKVIWWGAALFVFVILMLVTPKIPQDQSYHNFADRRNFFGIPNTLNVVSNFPFLIIGVIGLVFTLHDNTFGLSLKGELWGWTAFFFGIAATAFGSAYYHLKPSDNRLVWDRLPMTIAFTSVMAVFIIERIDELTGRASIAPLLGAGVVSVGYWWFANDLRLYALVQFVPCVAIPAMTIALPPRYSHSSYWLWAAGFYLFAKIFEANDMKFYRWTKFWASGHTLKHLSAAMVPVCIIIMLYKRNMRNERQSMLDRWKGQWRGANGVREDRETASSKWRYYWSGSHEQAQSLVSDT</sequence>
<feature type="transmembrane region" description="Helical" evidence="1">
    <location>
        <begin position="304"/>
        <end position="321"/>
    </location>
</feature>
<feature type="transmembrane region" description="Helical" evidence="1">
    <location>
        <begin position="242"/>
        <end position="261"/>
    </location>
</feature>
<evidence type="ECO:0000256" key="1">
    <source>
        <dbReference type="SAM" id="Phobius"/>
    </source>
</evidence>
<dbReference type="PANTHER" id="PTHR34368">
    <property type="entry name" value="OS01G0962200 PROTEIN"/>
    <property type="match status" value="1"/>
</dbReference>
<name>A0ABD1Y5H5_9MARC</name>
<evidence type="ECO:0008006" key="4">
    <source>
        <dbReference type="Google" id="ProtNLM"/>
    </source>
</evidence>
<organism evidence="2 3">
    <name type="scientific">Riccia fluitans</name>
    <dbReference type="NCBI Taxonomy" id="41844"/>
    <lineage>
        <taxon>Eukaryota</taxon>
        <taxon>Viridiplantae</taxon>
        <taxon>Streptophyta</taxon>
        <taxon>Embryophyta</taxon>
        <taxon>Marchantiophyta</taxon>
        <taxon>Marchantiopsida</taxon>
        <taxon>Marchantiidae</taxon>
        <taxon>Marchantiales</taxon>
        <taxon>Ricciaceae</taxon>
        <taxon>Riccia</taxon>
    </lineage>
</organism>